<dbReference type="EMBL" id="JACCBA010000001">
    <property type="protein sequence ID" value="NYD45577.1"/>
    <property type="molecule type" value="Genomic_DNA"/>
</dbReference>
<evidence type="ECO:0000313" key="6">
    <source>
        <dbReference type="Proteomes" id="UP000529783"/>
    </source>
</evidence>
<keyword evidence="2 3" id="KW-0378">Hydrolase</keyword>
<protein>
    <submittedName>
        <fullName evidence="5">ADP-ribose pyrophosphatase YjhB (NUDIX family)</fullName>
    </submittedName>
</protein>
<dbReference type="PRINTS" id="PR00502">
    <property type="entry name" value="NUDIXFAMILY"/>
</dbReference>
<comment type="caution">
    <text evidence="5">The sequence shown here is derived from an EMBL/GenBank/DDBJ whole genome shotgun (WGS) entry which is preliminary data.</text>
</comment>
<dbReference type="PROSITE" id="PS00893">
    <property type="entry name" value="NUDIX_BOX"/>
    <property type="match status" value="1"/>
</dbReference>
<organism evidence="5 6">
    <name type="scientific">Actinomadura luteofluorescens</name>
    <dbReference type="NCBI Taxonomy" id="46163"/>
    <lineage>
        <taxon>Bacteria</taxon>
        <taxon>Bacillati</taxon>
        <taxon>Actinomycetota</taxon>
        <taxon>Actinomycetes</taxon>
        <taxon>Streptosporangiales</taxon>
        <taxon>Thermomonosporaceae</taxon>
        <taxon>Actinomadura</taxon>
    </lineage>
</organism>
<dbReference type="InterPro" id="IPR020476">
    <property type="entry name" value="Nudix_hydrolase"/>
</dbReference>
<dbReference type="GO" id="GO:0016787">
    <property type="term" value="F:hydrolase activity"/>
    <property type="evidence" value="ECO:0007669"/>
    <property type="project" value="UniProtKB-KW"/>
</dbReference>
<dbReference type="Pfam" id="PF00293">
    <property type="entry name" value="NUDIX"/>
    <property type="match status" value="1"/>
</dbReference>
<dbReference type="InterPro" id="IPR000086">
    <property type="entry name" value="NUDIX_hydrolase_dom"/>
</dbReference>
<gene>
    <name evidence="5" type="ORF">BJY14_001560</name>
</gene>
<dbReference type="PANTHER" id="PTHR43736">
    <property type="entry name" value="ADP-RIBOSE PYROPHOSPHATASE"/>
    <property type="match status" value="1"/>
</dbReference>
<evidence type="ECO:0000256" key="3">
    <source>
        <dbReference type="RuleBase" id="RU003476"/>
    </source>
</evidence>
<dbReference type="PANTHER" id="PTHR43736:SF1">
    <property type="entry name" value="DIHYDRONEOPTERIN TRIPHOSPHATE DIPHOSPHATASE"/>
    <property type="match status" value="1"/>
</dbReference>
<evidence type="ECO:0000256" key="2">
    <source>
        <dbReference type="ARBA" id="ARBA00022801"/>
    </source>
</evidence>
<dbReference type="InterPro" id="IPR015797">
    <property type="entry name" value="NUDIX_hydrolase-like_dom_sf"/>
</dbReference>
<comment type="similarity">
    <text evidence="1 3">Belongs to the Nudix hydrolase family.</text>
</comment>
<evidence type="ECO:0000256" key="1">
    <source>
        <dbReference type="ARBA" id="ARBA00005582"/>
    </source>
</evidence>
<reference evidence="5 6" key="1">
    <citation type="submission" date="2020-07" db="EMBL/GenBank/DDBJ databases">
        <title>Sequencing the genomes of 1000 actinobacteria strains.</title>
        <authorList>
            <person name="Klenk H.-P."/>
        </authorList>
    </citation>
    <scope>NUCLEOTIDE SEQUENCE [LARGE SCALE GENOMIC DNA]</scope>
    <source>
        <strain evidence="5 6">DSM 40398</strain>
    </source>
</reference>
<proteinExistence type="inferred from homology"/>
<keyword evidence="6" id="KW-1185">Reference proteome</keyword>
<dbReference type="AlphaFoldDB" id="A0A7Y9JE03"/>
<sequence length="258" mass="27896">MSTADTAAVHAALTRHYDRMRRTNPRTYTHPSVLQGIRDGAAWADPEMDPTRIDWEARQAAAAIPFKVVDGRPVNPCEKTSVSRGRNELGHWGEALAADALVSLHDTSGRRWILMVERGDGHGWALPGGFVDPGETPAAAAARELAEETGLVLSASYFTATAPRYVPDPRASDEAWMVTVLSIADLARVDILDFPRVAGVDDARRAEWVPAPSYRVLTGVLAEVHDGQVFPAHTAMLRTALDGAPARGTATTHLHGRK</sequence>
<dbReference type="Proteomes" id="UP000529783">
    <property type="component" value="Unassembled WGS sequence"/>
</dbReference>
<dbReference type="RefSeq" id="WP_246395841.1">
    <property type="nucleotide sequence ID" value="NZ_JACCBA010000001.1"/>
</dbReference>
<dbReference type="Gene3D" id="3.90.79.10">
    <property type="entry name" value="Nucleoside Triphosphate Pyrophosphohydrolase"/>
    <property type="match status" value="1"/>
</dbReference>
<dbReference type="PROSITE" id="PS51462">
    <property type="entry name" value="NUDIX"/>
    <property type="match status" value="1"/>
</dbReference>
<evidence type="ECO:0000313" key="5">
    <source>
        <dbReference type="EMBL" id="NYD45577.1"/>
    </source>
</evidence>
<evidence type="ECO:0000259" key="4">
    <source>
        <dbReference type="PROSITE" id="PS51462"/>
    </source>
</evidence>
<dbReference type="InterPro" id="IPR020084">
    <property type="entry name" value="NUDIX_hydrolase_CS"/>
</dbReference>
<accession>A0A7Y9JE03</accession>
<feature type="domain" description="Nudix hydrolase" evidence="4">
    <location>
        <begin position="95"/>
        <end position="237"/>
    </location>
</feature>
<name>A0A7Y9JE03_9ACTN</name>
<dbReference type="SUPFAM" id="SSF55811">
    <property type="entry name" value="Nudix"/>
    <property type="match status" value="1"/>
</dbReference>